<comment type="caution">
    <text evidence="2">The sequence shown here is derived from an EMBL/GenBank/DDBJ whole genome shotgun (WGS) entry which is preliminary data.</text>
</comment>
<dbReference type="Proteomes" id="UP000279236">
    <property type="component" value="Unassembled WGS sequence"/>
</dbReference>
<proteinExistence type="predicted"/>
<evidence type="ECO:0000256" key="1">
    <source>
        <dbReference type="SAM" id="MobiDB-lite"/>
    </source>
</evidence>
<dbReference type="RefSeq" id="XP_028471917.1">
    <property type="nucleotide sequence ID" value="XM_028620875.1"/>
</dbReference>
<dbReference type="AlphaFoldDB" id="A0A427XCY0"/>
<protein>
    <submittedName>
        <fullName evidence="2">Uncharacterized protein</fullName>
    </submittedName>
</protein>
<feature type="compositionally biased region" description="Low complexity" evidence="1">
    <location>
        <begin position="362"/>
        <end position="405"/>
    </location>
</feature>
<name>A0A427XCY0_9TREE</name>
<dbReference type="GeneID" id="39589891"/>
<accession>A0A427XCY0</accession>
<sequence length="444" mass="47729">MGRTGRGPFPLPSAGDTDSRTPYQSTYNLLMTMSVKSPKGRCAQCVVRGRPCYTLPADVDGPRTCTECFRHGRDCCFDEETAATDEQTTVDQEVAVEEGSPSPAESSVASSPEPEPQPQPRQLPWLATPPTHIVNAHDFRHLNTYYPVHVQPASTLNDDLQRAALQSAALETAQRQAAAQQALASGIPPPVPTVSPRRRRRGAESEPEPQRRMYHPLFVPGLHAPSPIPPTAATVPALPGHGQSAGGYEGPQRWRAHIAGAPHPTTSAVAANAAPQMYTPQMYYYVVANTAPYDPAEQHRTHRRRHDTGVTVGTPGDSGEVPSGAPSASQQTRNVDLSRFGNHDFGNADDFQRGVFRFAAPRSSSSVQPSAMSPWQPSVASSLRPSSSSSSSALSTSSSSMVTPPDWNMDDLPPAATTRVWYTSTYRPSDRSDGSGSPTPDEET</sequence>
<feature type="region of interest" description="Disordered" evidence="1">
    <location>
        <begin position="296"/>
        <end position="332"/>
    </location>
</feature>
<feature type="region of interest" description="Disordered" evidence="1">
    <location>
        <begin position="84"/>
        <end position="127"/>
    </location>
</feature>
<feature type="region of interest" description="Disordered" evidence="1">
    <location>
        <begin position="176"/>
        <end position="212"/>
    </location>
</feature>
<feature type="compositionally biased region" description="Low complexity" evidence="1">
    <location>
        <begin position="84"/>
        <end position="112"/>
    </location>
</feature>
<feature type="compositionally biased region" description="Basic and acidic residues" evidence="1">
    <location>
        <begin position="202"/>
        <end position="211"/>
    </location>
</feature>
<organism evidence="2 3">
    <name type="scientific">Apiotrichum porosum</name>
    <dbReference type="NCBI Taxonomy" id="105984"/>
    <lineage>
        <taxon>Eukaryota</taxon>
        <taxon>Fungi</taxon>
        <taxon>Dikarya</taxon>
        <taxon>Basidiomycota</taxon>
        <taxon>Agaricomycotina</taxon>
        <taxon>Tremellomycetes</taxon>
        <taxon>Trichosporonales</taxon>
        <taxon>Trichosporonaceae</taxon>
        <taxon>Apiotrichum</taxon>
    </lineage>
</organism>
<dbReference type="EMBL" id="RSCE01000021">
    <property type="protein sequence ID" value="RSH76770.1"/>
    <property type="molecule type" value="Genomic_DNA"/>
</dbReference>
<evidence type="ECO:0000313" key="2">
    <source>
        <dbReference type="EMBL" id="RSH76770.1"/>
    </source>
</evidence>
<feature type="region of interest" description="Disordered" evidence="1">
    <location>
        <begin position="362"/>
        <end position="444"/>
    </location>
</feature>
<reference evidence="2 3" key="1">
    <citation type="submission" date="2018-11" db="EMBL/GenBank/DDBJ databases">
        <title>Genome sequence of Apiotrichum porosum DSM 27194.</title>
        <authorList>
            <person name="Aliyu H."/>
            <person name="Gorte O."/>
            <person name="Ochsenreither K."/>
        </authorList>
    </citation>
    <scope>NUCLEOTIDE SEQUENCE [LARGE SCALE GENOMIC DNA]</scope>
    <source>
        <strain evidence="2 3">DSM 27194</strain>
    </source>
</reference>
<feature type="region of interest" description="Disordered" evidence="1">
    <location>
        <begin position="1"/>
        <end position="23"/>
    </location>
</feature>
<gene>
    <name evidence="2" type="ORF">EHS24_005348</name>
</gene>
<evidence type="ECO:0000313" key="3">
    <source>
        <dbReference type="Proteomes" id="UP000279236"/>
    </source>
</evidence>
<keyword evidence="3" id="KW-1185">Reference proteome</keyword>